<feature type="compositionally biased region" description="Basic residues" evidence="2">
    <location>
        <begin position="138"/>
        <end position="149"/>
    </location>
</feature>
<dbReference type="InterPro" id="IPR025961">
    <property type="entry name" value="Metal_resist"/>
</dbReference>
<organism evidence="4 5">
    <name type="scientific">Ancylomarina longa</name>
    <dbReference type="NCBI Taxonomy" id="2487017"/>
    <lineage>
        <taxon>Bacteria</taxon>
        <taxon>Pseudomonadati</taxon>
        <taxon>Bacteroidota</taxon>
        <taxon>Bacteroidia</taxon>
        <taxon>Marinilabiliales</taxon>
        <taxon>Marinifilaceae</taxon>
        <taxon>Ancylomarina</taxon>
    </lineage>
</organism>
<feature type="region of interest" description="Disordered" evidence="2">
    <location>
        <begin position="132"/>
        <end position="203"/>
    </location>
</feature>
<evidence type="ECO:0000313" key="5">
    <source>
        <dbReference type="Proteomes" id="UP000282985"/>
    </source>
</evidence>
<evidence type="ECO:0000256" key="3">
    <source>
        <dbReference type="SAM" id="SignalP"/>
    </source>
</evidence>
<keyword evidence="1" id="KW-0175">Coiled coil</keyword>
<feature type="compositionally biased region" description="Polar residues" evidence="2">
    <location>
        <begin position="165"/>
        <end position="176"/>
    </location>
</feature>
<protein>
    <submittedName>
        <fullName evidence="4">Periplasmic heavy metal sensor</fullName>
    </submittedName>
</protein>
<evidence type="ECO:0000256" key="1">
    <source>
        <dbReference type="SAM" id="Coils"/>
    </source>
</evidence>
<dbReference type="OrthoDB" id="1116055at2"/>
<feature type="chain" id="PRO_5019524101" evidence="3">
    <location>
        <begin position="28"/>
        <end position="310"/>
    </location>
</feature>
<feature type="coiled-coil region" evidence="1">
    <location>
        <begin position="50"/>
        <end position="77"/>
    </location>
</feature>
<dbReference type="Gene3D" id="1.20.120.1490">
    <property type="match status" value="2"/>
</dbReference>
<dbReference type="AlphaFoldDB" id="A0A434AWE4"/>
<dbReference type="RefSeq" id="WP_127343118.1">
    <property type="nucleotide sequence ID" value="NZ_RJJX01000006.1"/>
</dbReference>
<evidence type="ECO:0000256" key="2">
    <source>
        <dbReference type="SAM" id="MobiDB-lite"/>
    </source>
</evidence>
<gene>
    <name evidence="4" type="ORF">DLK05_06150</name>
</gene>
<evidence type="ECO:0000313" key="4">
    <source>
        <dbReference type="EMBL" id="RUT78720.1"/>
    </source>
</evidence>
<feature type="compositionally biased region" description="Polar residues" evidence="2">
    <location>
        <begin position="193"/>
        <end position="203"/>
    </location>
</feature>
<keyword evidence="5" id="KW-1185">Reference proteome</keyword>
<reference evidence="4 5" key="1">
    <citation type="submission" date="2018-11" db="EMBL/GenBank/DDBJ databases">
        <title>Parancylomarina longa gen. nov., sp. nov., isolated from sediments of southern Okinawa.</title>
        <authorList>
            <person name="Fu T."/>
        </authorList>
    </citation>
    <scope>NUCLEOTIDE SEQUENCE [LARGE SCALE GENOMIC DNA]</scope>
    <source>
        <strain evidence="4 5">T3-2 S1-C</strain>
    </source>
</reference>
<comment type="caution">
    <text evidence="4">The sequence shown here is derived from an EMBL/GenBank/DDBJ whole genome shotgun (WGS) entry which is preliminary data.</text>
</comment>
<sequence>MKQVNRFWKELAAVSMFLLIGISSLNAQPARQFNRNNCKANLSDEQKVQMREVRIEHANATKDLRNELNELKAHQKTLITADKPNKSEVYANIDKMTAVKKQLMQDRLNMRLEVQSFLTDDQKVMMANRPFGKQGMQHGKRGKMGKGRGMHQGNCDGSGQFLKRGNQQRGDGSGQFSERGKQQRGDGSGAGWRQNNKPQNCANKNALNLSDAQQEQMKNLRVSHLQATKSLRDEAEVIRLKQKQNRISENPDKGQLMANVNRLSEIQNKLAKQKFDHQLEVRKILDKDQLTIFLSRPAMHKGFGRAHCRF</sequence>
<keyword evidence="3" id="KW-0732">Signal</keyword>
<feature type="signal peptide" evidence="3">
    <location>
        <begin position="1"/>
        <end position="27"/>
    </location>
</feature>
<proteinExistence type="predicted"/>
<dbReference type="Proteomes" id="UP000282985">
    <property type="component" value="Unassembled WGS sequence"/>
</dbReference>
<dbReference type="Pfam" id="PF13801">
    <property type="entry name" value="Metal_resist"/>
    <property type="match status" value="1"/>
</dbReference>
<name>A0A434AWE4_9BACT</name>
<dbReference type="EMBL" id="RJJX01000006">
    <property type="protein sequence ID" value="RUT78720.1"/>
    <property type="molecule type" value="Genomic_DNA"/>
</dbReference>
<accession>A0A434AWE4</accession>